<keyword evidence="3" id="KW-0597">Phosphoprotein</keyword>
<gene>
    <name evidence="10" type="ORF">A6768_07430</name>
</gene>
<dbReference type="InterPro" id="IPR011102">
    <property type="entry name" value="Sig_transdc_His_kinase_HWE"/>
</dbReference>
<dbReference type="SMART" id="SM00911">
    <property type="entry name" value="HWE_HK"/>
    <property type="match status" value="1"/>
</dbReference>
<keyword evidence="7" id="KW-0418">Kinase</keyword>
<comment type="catalytic activity">
    <reaction evidence="1">
        <text>ATP + protein L-histidine = ADP + protein N-phospho-L-histidine.</text>
        <dbReference type="EC" id="2.7.13.3"/>
    </reaction>
</comment>
<dbReference type="EMBL" id="CP023741">
    <property type="protein sequence ID" value="ATI79870.1"/>
    <property type="molecule type" value="Genomic_DNA"/>
</dbReference>
<evidence type="ECO:0000256" key="3">
    <source>
        <dbReference type="ARBA" id="ARBA00022553"/>
    </source>
</evidence>
<dbReference type="GO" id="GO:0004673">
    <property type="term" value="F:protein histidine kinase activity"/>
    <property type="evidence" value="ECO:0007669"/>
    <property type="project" value="UniProtKB-EC"/>
</dbReference>
<evidence type="ECO:0000256" key="2">
    <source>
        <dbReference type="ARBA" id="ARBA00012438"/>
    </source>
</evidence>
<dbReference type="AlphaFoldDB" id="A0A291MY94"/>
<proteinExistence type="predicted"/>
<accession>A0A291MY94</accession>
<keyword evidence="8" id="KW-0067">ATP-binding</keyword>
<evidence type="ECO:0000313" key="11">
    <source>
        <dbReference type="Proteomes" id="UP000219422"/>
    </source>
</evidence>
<evidence type="ECO:0000256" key="6">
    <source>
        <dbReference type="ARBA" id="ARBA00022741"/>
    </source>
</evidence>
<dbReference type="EC" id="2.7.13.3" evidence="2"/>
<evidence type="ECO:0000256" key="1">
    <source>
        <dbReference type="ARBA" id="ARBA00000085"/>
    </source>
</evidence>
<dbReference type="PANTHER" id="PTHR41523">
    <property type="entry name" value="TWO-COMPONENT SYSTEM SENSOR PROTEIN"/>
    <property type="match status" value="1"/>
</dbReference>
<dbReference type="InterPro" id="IPR000700">
    <property type="entry name" value="PAS-assoc_C"/>
</dbReference>
<evidence type="ECO:0000259" key="9">
    <source>
        <dbReference type="PROSITE" id="PS50113"/>
    </source>
</evidence>
<sequence>MRAKSRLVSRSDICWTGNGELLARGSARSSKKSAPFRRHDALYRAYAQMGQVMATAVNENWPFSRADMARTIRERNWSDTSLGPVNEWPVLLRSTVEMLLSHGFPMIILWGRDLLQIYNDGYADLMADKHPFGLGISNQLCWPEVWHINEPIYARVFAGETITVENGYYPLVRHGVQNDVWLSLTYSPIIDMDGGVAGVLVTIVETTQRVLAEAALEERGKQLNMVVADLQHRVRNILTVVRSIFSRSVETGTDLEEVADHFRGRLDALARVQVIVTQSAAGTADLENLLRDELISVGVQEGPDLEISGPDVQLPLQMLETIGLAIHELTTNAVKYGAFKVDTGKLTVTWHIEPGEGGVSMLSFLWREEGVPAIGLAPRHGGFGRELIEEAIPYRLGGSARLEFLPGGIQCSIKAPVSYENREMQRSSEYRA</sequence>
<keyword evidence="5" id="KW-0677">Repeat</keyword>
<dbReference type="Proteomes" id="UP000219422">
    <property type="component" value="Chromosome"/>
</dbReference>
<evidence type="ECO:0000256" key="5">
    <source>
        <dbReference type="ARBA" id="ARBA00022737"/>
    </source>
</evidence>
<protein>
    <recommendedName>
        <fullName evidence="2">histidine kinase</fullName>
        <ecNumber evidence="2">2.7.13.3</ecNumber>
    </recommendedName>
</protein>
<dbReference type="Gene3D" id="3.30.450.20">
    <property type="entry name" value="PAS domain"/>
    <property type="match status" value="1"/>
</dbReference>
<evidence type="ECO:0000313" key="10">
    <source>
        <dbReference type="EMBL" id="ATI79870.1"/>
    </source>
</evidence>
<name>A0A291MY94_SPHYA</name>
<evidence type="ECO:0000256" key="7">
    <source>
        <dbReference type="ARBA" id="ARBA00022777"/>
    </source>
</evidence>
<organism evidence="10 11">
    <name type="scientific">Sphingobium yanoikuyae</name>
    <name type="common">Sphingomonas yanoikuyae</name>
    <dbReference type="NCBI Taxonomy" id="13690"/>
    <lineage>
        <taxon>Bacteria</taxon>
        <taxon>Pseudomonadati</taxon>
        <taxon>Pseudomonadota</taxon>
        <taxon>Alphaproteobacteria</taxon>
        <taxon>Sphingomonadales</taxon>
        <taxon>Sphingomonadaceae</taxon>
        <taxon>Sphingobium</taxon>
    </lineage>
</organism>
<evidence type="ECO:0000256" key="4">
    <source>
        <dbReference type="ARBA" id="ARBA00022679"/>
    </source>
</evidence>
<dbReference type="Pfam" id="PF07536">
    <property type="entry name" value="HWE_HK"/>
    <property type="match status" value="1"/>
</dbReference>
<evidence type="ECO:0000256" key="8">
    <source>
        <dbReference type="ARBA" id="ARBA00022840"/>
    </source>
</evidence>
<dbReference type="PROSITE" id="PS50113">
    <property type="entry name" value="PAC"/>
    <property type="match status" value="1"/>
</dbReference>
<dbReference type="GO" id="GO:0005524">
    <property type="term" value="F:ATP binding"/>
    <property type="evidence" value="ECO:0007669"/>
    <property type="project" value="UniProtKB-KW"/>
</dbReference>
<keyword evidence="6" id="KW-0547">Nucleotide-binding</keyword>
<keyword evidence="4" id="KW-0808">Transferase</keyword>
<dbReference type="KEGG" id="sya:A6768_07430"/>
<feature type="domain" description="PAC" evidence="9">
    <location>
        <begin position="165"/>
        <end position="218"/>
    </location>
</feature>
<reference evidence="10 11" key="1">
    <citation type="submission" date="2017-10" db="EMBL/GenBank/DDBJ databases">
        <title>Sphingobium yanoikuyae S72.</title>
        <authorList>
            <person name="Sanchez E."/>
            <person name="Bustos P."/>
            <person name="Mendoza P."/>
            <person name="Guo X."/>
            <person name="Mendoza A."/>
        </authorList>
    </citation>
    <scope>NUCLEOTIDE SEQUENCE [LARGE SCALE GENOMIC DNA]</scope>
    <source>
        <strain evidence="10 11">S72</strain>
    </source>
</reference>
<dbReference type="PANTHER" id="PTHR41523:SF7">
    <property type="entry name" value="HISTIDINE KINASE"/>
    <property type="match status" value="1"/>
</dbReference>